<protein>
    <submittedName>
        <fullName evidence="2">Uncharacterized protein</fullName>
    </submittedName>
</protein>
<keyword evidence="3" id="KW-1185">Reference proteome</keyword>
<sequence>MLLLRLWNTFVLTFVAYQITSEEQKAGLALMGTRVRATLASTVQASMALIDSGTIQLAEPRLVIYQNHTIATAVTPIYGPFLLPFSPDDTIATIADIPPPLNESSLEATPNEYDSDDTIHFEIPEAHLFLYTRQQTITHCPPHSTSHNRSSPSSR</sequence>
<evidence type="ECO:0000313" key="2">
    <source>
        <dbReference type="EMBL" id="KAJ7772962.1"/>
    </source>
</evidence>
<reference evidence="2" key="1">
    <citation type="submission" date="2023-03" db="EMBL/GenBank/DDBJ databases">
        <title>Massive genome expansion in bonnet fungi (Mycena s.s.) driven by repeated elements and novel gene families across ecological guilds.</title>
        <authorList>
            <consortium name="Lawrence Berkeley National Laboratory"/>
            <person name="Harder C.B."/>
            <person name="Miyauchi S."/>
            <person name="Viragh M."/>
            <person name="Kuo A."/>
            <person name="Thoen E."/>
            <person name="Andreopoulos B."/>
            <person name="Lu D."/>
            <person name="Skrede I."/>
            <person name="Drula E."/>
            <person name="Henrissat B."/>
            <person name="Morin E."/>
            <person name="Kohler A."/>
            <person name="Barry K."/>
            <person name="LaButti K."/>
            <person name="Morin E."/>
            <person name="Salamov A."/>
            <person name="Lipzen A."/>
            <person name="Mereny Z."/>
            <person name="Hegedus B."/>
            <person name="Baldrian P."/>
            <person name="Stursova M."/>
            <person name="Weitz H."/>
            <person name="Taylor A."/>
            <person name="Grigoriev I.V."/>
            <person name="Nagy L.G."/>
            <person name="Martin F."/>
            <person name="Kauserud H."/>
        </authorList>
    </citation>
    <scope>NUCLEOTIDE SEQUENCE</scope>
    <source>
        <strain evidence="2">CBHHK188m</strain>
    </source>
</reference>
<comment type="caution">
    <text evidence="2">The sequence shown here is derived from an EMBL/GenBank/DDBJ whole genome shotgun (WGS) entry which is preliminary data.</text>
</comment>
<organism evidence="2 3">
    <name type="scientific">Mycena maculata</name>
    <dbReference type="NCBI Taxonomy" id="230809"/>
    <lineage>
        <taxon>Eukaryota</taxon>
        <taxon>Fungi</taxon>
        <taxon>Dikarya</taxon>
        <taxon>Basidiomycota</taxon>
        <taxon>Agaricomycotina</taxon>
        <taxon>Agaricomycetes</taxon>
        <taxon>Agaricomycetidae</taxon>
        <taxon>Agaricales</taxon>
        <taxon>Marasmiineae</taxon>
        <taxon>Mycenaceae</taxon>
        <taxon>Mycena</taxon>
    </lineage>
</organism>
<gene>
    <name evidence="2" type="ORF">DFH07DRAFT_802056</name>
</gene>
<dbReference type="EMBL" id="JARJLG010000018">
    <property type="protein sequence ID" value="KAJ7772962.1"/>
    <property type="molecule type" value="Genomic_DNA"/>
</dbReference>
<feature type="chain" id="PRO_5041962104" evidence="1">
    <location>
        <begin position="18"/>
        <end position="155"/>
    </location>
</feature>
<feature type="signal peptide" evidence="1">
    <location>
        <begin position="1"/>
        <end position="17"/>
    </location>
</feature>
<accession>A0AAD7JY31</accession>
<keyword evidence="1" id="KW-0732">Signal</keyword>
<name>A0AAD7JY31_9AGAR</name>
<evidence type="ECO:0000256" key="1">
    <source>
        <dbReference type="SAM" id="SignalP"/>
    </source>
</evidence>
<evidence type="ECO:0000313" key="3">
    <source>
        <dbReference type="Proteomes" id="UP001215280"/>
    </source>
</evidence>
<proteinExistence type="predicted"/>
<dbReference type="AlphaFoldDB" id="A0AAD7JY31"/>
<dbReference type="Proteomes" id="UP001215280">
    <property type="component" value="Unassembled WGS sequence"/>
</dbReference>